<keyword evidence="4" id="KW-1185">Reference proteome</keyword>
<dbReference type="Proteomes" id="UP001299235">
    <property type="component" value="Unassembled WGS sequence"/>
</dbReference>
<feature type="chain" id="PRO_5046819196" description="Fibronectin type-III domain-containing protein" evidence="1">
    <location>
        <begin position="34"/>
        <end position="579"/>
    </location>
</feature>
<evidence type="ECO:0000313" key="3">
    <source>
        <dbReference type="EMBL" id="MCC2150015.1"/>
    </source>
</evidence>
<gene>
    <name evidence="3" type="ORF">LKD42_12320</name>
</gene>
<dbReference type="Pfam" id="PF14889">
    <property type="entry name" value="PBP-Tp47_a"/>
    <property type="match status" value="1"/>
</dbReference>
<name>A0ABS8EXU1_9FIRM</name>
<dbReference type="SUPFAM" id="SSF81986">
    <property type="entry name" value="Tp47 lipoprotein, middle and C-terminal domains"/>
    <property type="match status" value="1"/>
</dbReference>
<dbReference type="InterPro" id="IPR036116">
    <property type="entry name" value="FN3_sf"/>
</dbReference>
<evidence type="ECO:0000313" key="4">
    <source>
        <dbReference type="Proteomes" id="UP001299235"/>
    </source>
</evidence>
<dbReference type="SUPFAM" id="SSF82220">
    <property type="entry name" value="Tp47 lipoprotein, N-terminal domain"/>
    <property type="match status" value="1"/>
</dbReference>
<keyword evidence="1" id="KW-0732">Signal</keyword>
<feature type="signal peptide" evidence="1">
    <location>
        <begin position="1"/>
        <end position="33"/>
    </location>
</feature>
<accession>A0ABS8EXU1</accession>
<dbReference type="InterPro" id="IPR013783">
    <property type="entry name" value="Ig-like_fold"/>
</dbReference>
<evidence type="ECO:0000256" key="1">
    <source>
        <dbReference type="SAM" id="SignalP"/>
    </source>
</evidence>
<dbReference type="SUPFAM" id="SSF49265">
    <property type="entry name" value="Fibronectin type III"/>
    <property type="match status" value="1"/>
</dbReference>
<dbReference type="InterPro" id="IPR029221">
    <property type="entry name" value="PBP-Tp47_A"/>
</dbReference>
<dbReference type="InterPro" id="IPR029218">
    <property type="entry name" value="PBP-Tp47_dom_C"/>
</dbReference>
<organism evidence="3 4">
    <name type="scientific">Hominisplanchenecus faecis</name>
    <dbReference type="NCBI Taxonomy" id="2885351"/>
    <lineage>
        <taxon>Bacteria</taxon>
        <taxon>Bacillati</taxon>
        <taxon>Bacillota</taxon>
        <taxon>Clostridia</taxon>
        <taxon>Lachnospirales</taxon>
        <taxon>Lachnospiraceae</taxon>
        <taxon>Hominisplanchenecus</taxon>
    </lineage>
</organism>
<reference evidence="3 4" key="1">
    <citation type="submission" date="2021-10" db="EMBL/GenBank/DDBJ databases">
        <title>Anaerobic single-cell dispensing facilitates the cultivation of human gut bacteria.</title>
        <authorList>
            <person name="Afrizal A."/>
        </authorList>
    </citation>
    <scope>NUCLEOTIDE SEQUENCE [LARGE SCALE GENOMIC DNA]</scope>
    <source>
        <strain evidence="3 4">CLA-AA-H246</strain>
    </source>
</reference>
<dbReference type="RefSeq" id="WP_215659036.1">
    <property type="nucleotide sequence ID" value="NZ_JAJEQE010000052.1"/>
</dbReference>
<evidence type="ECO:0000259" key="2">
    <source>
        <dbReference type="PROSITE" id="PS50853"/>
    </source>
</evidence>
<dbReference type="Pfam" id="PF14888">
    <property type="entry name" value="PBP-Tp47_c"/>
    <property type="match status" value="1"/>
</dbReference>
<dbReference type="InterPro" id="IPR003961">
    <property type="entry name" value="FN3_dom"/>
</dbReference>
<dbReference type="Gene3D" id="2.60.40.10">
    <property type="entry name" value="Immunoglobulins"/>
    <property type="match status" value="1"/>
</dbReference>
<dbReference type="InterPro" id="IPR038031">
    <property type="entry name" value="Tp47_mid_C_dom"/>
</dbReference>
<sequence length="579" mass="64035">MKKRTINMKKSLAIAVAAAMMLGICPTAAPVNAADSDYKYVYASLDWAEYWQNENVYLASGSTLKSSSEEADARGEYDKGAFDVVTRATKNHGLHRGSFQCDAVIRDTDGKAYEISYWTSEEVSAKDENGQDTTKKVVYAVLTDGSKIQFDKGTITYTENGETKTATMEDYEVKGIKYVPVAVKTEDYADFCKKYSVTEDASAIEGGYTEKALKAYTKTAEVTADTNGLKVATKNADGTYSFAARKTGSNSGIKNEAQKTVDETKIVKTVRSADDAETYGAFIRVDLTGDAYGDLGANMQTVRWDYYGNDSTYTNKLATYGTKFAADNWMHKSMGVQLGLTKSLRCQLPEGTDGTGYWKVTVYALGYQDYTFEVQATSENIVSDNKGDEKVDTTELQKVVDEAKKLVKADYTASSWASFETELAEAEDELKTPHTQATVNEAIAHLQNAIKDLVKVQKETETKTPETKTDINNDKNNQTQTAYKAKVKLNSVKNTKGRKAVLKWKKVKNADGYVVYRATKKNGKYAAVKTINKGKTVTFTNKNLKKGKTYYYKIKAYKKVNGKKALGQFSAVKSVKIKK</sequence>
<dbReference type="Gene3D" id="2.30.30.470">
    <property type="entry name" value="Penicillin-binding protein Tp47, domain B"/>
    <property type="match status" value="1"/>
</dbReference>
<protein>
    <recommendedName>
        <fullName evidence="2">Fibronectin type-III domain-containing protein</fullName>
    </recommendedName>
</protein>
<dbReference type="Gene3D" id="3.30.1490.200">
    <property type="entry name" value="Penicillin-binding protein Tp47, domain A"/>
    <property type="match status" value="1"/>
</dbReference>
<feature type="domain" description="Fibronectin type-III" evidence="2">
    <location>
        <begin position="485"/>
        <end position="579"/>
    </location>
</feature>
<dbReference type="PROSITE" id="PS50853">
    <property type="entry name" value="FN3"/>
    <property type="match status" value="1"/>
</dbReference>
<dbReference type="Gene3D" id="2.60.40.1300">
    <property type="entry name" value="Penicillin-binding protein Tp47, domain C"/>
    <property type="match status" value="1"/>
</dbReference>
<dbReference type="Gene3D" id="1.20.1270.90">
    <property type="entry name" value="AF1782-like"/>
    <property type="match status" value="1"/>
</dbReference>
<proteinExistence type="predicted"/>
<dbReference type="EMBL" id="JAJEQE010000052">
    <property type="protein sequence ID" value="MCC2150015.1"/>
    <property type="molecule type" value="Genomic_DNA"/>
</dbReference>
<comment type="caution">
    <text evidence="3">The sequence shown here is derived from an EMBL/GenBank/DDBJ whole genome shotgun (WGS) entry which is preliminary data.</text>
</comment>
<dbReference type="InterPro" id="IPR038698">
    <property type="entry name" value="PBP_Tp47_domC_sf"/>
</dbReference>
<dbReference type="InterPro" id="IPR036154">
    <property type="entry name" value="Tp47_N_sf"/>
</dbReference>